<dbReference type="GO" id="GO:0016747">
    <property type="term" value="F:acyltransferase activity, transferring groups other than amino-acyl groups"/>
    <property type="evidence" value="ECO:0007669"/>
    <property type="project" value="InterPro"/>
</dbReference>
<accession>A0A370D780</accession>
<feature type="transmembrane region" description="Helical" evidence="1">
    <location>
        <begin position="308"/>
        <end position="330"/>
    </location>
</feature>
<dbReference type="PANTHER" id="PTHR23028:SF53">
    <property type="entry name" value="ACYL_TRANSF_3 DOMAIN-CONTAINING PROTEIN"/>
    <property type="match status" value="1"/>
</dbReference>
<feature type="transmembrane region" description="Helical" evidence="1">
    <location>
        <begin position="186"/>
        <end position="202"/>
    </location>
</feature>
<feature type="transmembrane region" description="Helical" evidence="1">
    <location>
        <begin position="214"/>
        <end position="232"/>
    </location>
</feature>
<dbReference type="EMBL" id="QFXD01000334">
    <property type="protein sequence ID" value="RDH80848.1"/>
    <property type="molecule type" value="Genomic_DNA"/>
</dbReference>
<dbReference type="AlphaFoldDB" id="A0A370D780"/>
<dbReference type="GO" id="GO:0000271">
    <property type="term" value="P:polysaccharide biosynthetic process"/>
    <property type="evidence" value="ECO:0007669"/>
    <property type="project" value="TreeGrafter"/>
</dbReference>
<gene>
    <name evidence="3" type="ORF">DIZ79_18795</name>
</gene>
<dbReference type="GO" id="GO:0016020">
    <property type="term" value="C:membrane"/>
    <property type="evidence" value="ECO:0007669"/>
    <property type="project" value="TreeGrafter"/>
</dbReference>
<keyword evidence="1" id="KW-1133">Transmembrane helix</keyword>
<dbReference type="Proteomes" id="UP000255508">
    <property type="component" value="Unassembled WGS sequence"/>
</dbReference>
<comment type="caution">
    <text evidence="3">The sequence shown here is derived from an EMBL/GenBank/DDBJ whole genome shotgun (WGS) entry which is preliminary data.</text>
</comment>
<feature type="transmembrane region" description="Helical" evidence="1">
    <location>
        <begin position="43"/>
        <end position="66"/>
    </location>
</feature>
<feature type="transmembrane region" description="Helical" evidence="1">
    <location>
        <begin position="12"/>
        <end position="31"/>
    </location>
</feature>
<dbReference type="PANTHER" id="PTHR23028">
    <property type="entry name" value="ACETYLTRANSFERASE"/>
    <property type="match status" value="1"/>
</dbReference>
<keyword evidence="1" id="KW-0812">Transmembrane</keyword>
<reference evidence="3 4" key="1">
    <citation type="journal article" date="2018" name="ISME J.">
        <title>Endosymbiont genomes yield clues of tubeworm success.</title>
        <authorList>
            <person name="Li Y."/>
            <person name="Liles M.R."/>
            <person name="Halanych K.M."/>
        </authorList>
    </citation>
    <scope>NUCLEOTIDE SEQUENCE [LARGE SCALE GENOMIC DNA]</scope>
    <source>
        <strain evidence="3">A1422</strain>
    </source>
</reference>
<dbReference type="Pfam" id="PF01757">
    <property type="entry name" value="Acyl_transf_3"/>
    <property type="match status" value="1"/>
</dbReference>
<evidence type="ECO:0000256" key="1">
    <source>
        <dbReference type="SAM" id="Phobius"/>
    </source>
</evidence>
<feature type="transmembrane region" description="Helical" evidence="1">
    <location>
        <begin position="336"/>
        <end position="359"/>
    </location>
</feature>
<dbReference type="InterPro" id="IPR050879">
    <property type="entry name" value="Acyltransferase_3"/>
</dbReference>
<feature type="transmembrane region" description="Helical" evidence="1">
    <location>
        <begin position="78"/>
        <end position="98"/>
    </location>
</feature>
<protein>
    <recommendedName>
        <fullName evidence="2">Acyltransferase 3 domain-containing protein</fullName>
    </recommendedName>
</protein>
<proteinExistence type="predicted"/>
<feature type="transmembrane region" description="Helical" evidence="1">
    <location>
        <begin position="160"/>
        <end position="179"/>
    </location>
</feature>
<sequence>MRRIREIEGLRAFLALWVVISHVLGAAGYTSEIVEGLPQLLILGNYAVDIFIIISGFVIFLLIDQVRGNYSTYITQRFFRLYPLLFVLFLVAVALAPLEIENITRSGAYLTEQNIEKLTYKLDVRNDWLGFNILTHLTMLHGMAPEKWVPFVPGAFLGPAWSISLEWQFYLVAPLLFSLTATRGRFARLGVIVACLAAYIMARKLLPRVEYGAFLPFHIEFFFFGACSYFIYRHLHNSVIKPDFLFPTVVAAVFMIYFTSGHDFRLFPIALWLVFFALMLEPKESLSHRLIAPLFLNRVSLWMGKVSYSIYLLHTLVITLVSSVLLSYFDLARGDYFLLLFVSTLILTMIFSWLTYRYIEKPGIILGKKLSSRFDKERSK</sequence>
<keyword evidence="1" id="KW-0472">Membrane</keyword>
<evidence type="ECO:0000313" key="3">
    <source>
        <dbReference type="EMBL" id="RDH80848.1"/>
    </source>
</evidence>
<feature type="transmembrane region" description="Helical" evidence="1">
    <location>
        <begin position="244"/>
        <end position="260"/>
    </location>
</feature>
<evidence type="ECO:0000313" key="4">
    <source>
        <dbReference type="Proteomes" id="UP000255508"/>
    </source>
</evidence>
<dbReference type="InterPro" id="IPR002656">
    <property type="entry name" value="Acyl_transf_3_dom"/>
</dbReference>
<evidence type="ECO:0000259" key="2">
    <source>
        <dbReference type="Pfam" id="PF01757"/>
    </source>
</evidence>
<feature type="domain" description="Acyltransferase 3" evidence="2">
    <location>
        <begin position="5"/>
        <end position="355"/>
    </location>
</feature>
<name>A0A370D780_9GAMM</name>
<organism evidence="3 4">
    <name type="scientific">endosymbiont of Lamellibrachia luymesi</name>
    <dbReference type="NCBI Taxonomy" id="2200907"/>
    <lineage>
        <taxon>Bacteria</taxon>
        <taxon>Pseudomonadati</taxon>
        <taxon>Pseudomonadota</taxon>
        <taxon>Gammaproteobacteria</taxon>
        <taxon>sulfur-oxidizing symbionts</taxon>
    </lineage>
</organism>